<feature type="domain" description="PH" evidence="2">
    <location>
        <begin position="184"/>
        <end position="267"/>
    </location>
</feature>
<comment type="caution">
    <text evidence="3">The sequence shown here is derived from an EMBL/GenBank/DDBJ whole genome shotgun (WGS) entry which is preliminary data.</text>
</comment>
<organism evidence="3 4">
    <name type="scientific">Etheostoma spectabile</name>
    <name type="common">orangethroat darter</name>
    <dbReference type="NCBI Taxonomy" id="54343"/>
    <lineage>
        <taxon>Eukaryota</taxon>
        <taxon>Metazoa</taxon>
        <taxon>Chordata</taxon>
        <taxon>Craniata</taxon>
        <taxon>Vertebrata</taxon>
        <taxon>Euteleostomi</taxon>
        <taxon>Actinopterygii</taxon>
        <taxon>Neopterygii</taxon>
        <taxon>Teleostei</taxon>
        <taxon>Neoteleostei</taxon>
        <taxon>Acanthomorphata</taxon>
        <taxon>Eupercaria</taxon>
        <taxon>Perciformes</taxon>
        <taxon>Percoidei</taxon>
        <taxon>Percidae</taxon>
        <taxon>Etheostomatinae</taxon>
        <taxon>Etheostoma</taxon>
    </lineage>
</organism>
<evidence type="ECO:0000256" key="1">
    <source>
        <dbReference type="SAM" id="MobiDB-lite"/>
    </source>
</evidence>
<evidence type="ECO:0000313" key="3">
    <source>
        <dbReference type="EMBL" id="KAA8593211.1"/>
    </source>
</evidence>
<dbReference type="AlphaFoldDB" id="A0A5J5DIT0"/>
<dbReference type="Pfam" id="PF00169">
    <property type="entry name" value="PH"/>
    <property type="match status" value="1"/>
</dbReference>
<protein>
    <recommendedName>
        <fullName evidence="2">PH domain-containing protein</fullName>
    </recommendedName>
</protein>
<sequence>MQSEGERRGQWCVSVPLLSTSLFISPSLLHLSVRRSRLLHCRYMTDPGEDVEVPCGQESQVGGGKNAEVTHRDGVRTRRGRRGKEEGRLMEEWTARSLEKQYCHRRQHDPSRPAGPAVSPIQLEEPATIHSYLQHCDLDMNGKVNTNAEKITHSKSANMVSDLSPEGQPYTRRSNSMRRNPKAAVSKQGWLYKQASSGVKQWNKRWFVLADRCLFYYKDEKEDTVLGSLPLLSFRIGGVEPSDNITRKFAFKILTAGAAPDRAVCQS</sequence>
<dbReference type="PROSITE" id="PS50003">
    <property type="entry name" value="PH_DOMAIN"/>
    <property type="match status" value="1"/>
</dbReference>
<evidence type="ECO:0000313" key="4">
    <source>
        <dbReference type="Proteomes" id="UP000327493"/>
    </source>
</evidence>
<proteinExistence type="predicted"/>
<accession>A0A5J5DIT0</accession>
<dbReference type="Proteomes" id="UP000327493">
    <property type="component" value="Chromosome 4"/>
</dbReference>
<keyword evidence="4" id="KW-1185">Reference proteome</keyword>
<name>A0A5J5DIT0_9PERO</name>
<dbReference type="EMBL" id="VOFY01000004">
    <property type="protein sequence ID" value="KAA8593211.1"/>
    <property type="molecule type" value="Genomic_DNA"/>
</dbReference>
<dbReference type="SMART" id="SM00233">
    <property type="entry name" value="PH"/>
    <property type="match status" value="1"/>
</dbReference>
<reference evidence="3 4" key="1">
    <citation type="submission" date="2019-08" db="EMBL/GenBank/DDBJ databases">
        <title>A chromosome-level genome assembly, high-density linkage maps, and genome scans reveal the genomic architecture of hybrid incompatibilities underlying speciation via character displacement in darters (Percidae: Etheostominae).</title>
        <authorList>
            <person name="Moran R.L."/>
            <person name="Catchen J.M."/>
            <person name="Fuller R.C."/>
        </authorList>
    </citation>
    <scope>NUCLEOTIDE SEQUENCE [LARGE SCALE GENOMIC DNA]</scope>
    <source>
        <strain evidence="3">EspeVRDwgs_2016</strain>
        <tissue evidence="3">Muscle</tissue>
    </source>
</reference>
<evidence type="ECO:0000259" key="2">
    <source>
        <dbReference type="PROSITE" id="PS50003"/>
    </source>
</evidence>
<gene>
    <name evidence="3" type="ORF">FQN60_009327</name>
</gene>
<dbReference type="SUPFAM" id="SSF50729">
    <property type="entry name" value="PH domain-like"/>
    <property type="match status" value="1"/>
</dbReference>
<dbReference type="InterPro" id="IPR011993">
    <property type="entry name" value="PH-like_dom_sf"/>
</dbReference>
<dbReference type="Gene3D" id="2.30.29.30">
    <property type="entry name" value="Pleckstrin-homology domain (PH domain)/Phosphotyrosine-binding domain (PTB)"/>
    <property type="match status" value="1"/>
</dbReference>
<dbReference type="InterPro" id="IPR001849">
    <property type="entry name" value="PH_domain"/>
</dbReference>
<dbReference type="PANTHER" id="PTHR12752">
    <property type="entry name" value="PHOSPHOINOSITOL 3-PHOSPHATE-BINDING PROTEIN"/>
    <property type="match status" value="1"/>
</dbReference>
<feature type="region of interest" description="Disordered" evidence="1">
    <location>
        <begin position="159"/>
        <end position="179"/>
    </location>
</feature>
<dbReference type="PANTHER" id="PTHR12752:SF5">
    <property type="entry name" value="PLECKSTRIN HOMOLOGY DOMAIN-CONTAINING FAMILY A MEMBER 6"/>
    <property type="match status" value="1"/>
</dbReference>